<name>A0A1W2BG41_9FLAO</name>
<evidence type="ECO:0000313" key="8">
    <source>
        <dbReference type="Proteomes" id="UP000192360"/>
    </source>
</evidence>
<evidence type="ECO:0000256" key="3">
    <source>
        <dbReference type="ARBA" id="ARBA00022519"/>
    </source>
</evidence>
<evidence type="ECO:0000256" key="1">
    <source>
        <dbReference type="ARBA" id="ARBA00004533"/>
    </source>
</evidence>
<dbReference type="CDD" id="cd07984">
    <property type="entry name" value="LPLAT_LABLAT-like"/>
    <property type="match status" value="1"/>
</dbReference>
<dbReference type="PANTHER" id="PTHR30606">
    <property type="entry name" value="LIPID A BIOSYNTHESIS LAUROYL ACYLTRANSFERASE"/>
    <property type="match status" value="1"/>
</dbReference>
<dbReference type="OrthoDB" id="9801955at2"/>
<protein>
    <submittedName>
        <fullName evidence="7">KDO2-lipid IV(A) lauroyltransferase</fullName>
    </submittedName>
</protein>
<dbReference type="InterPro" id="IPR004960">
    <property type="entry name" value="LipA_acyltrans"/>
</dbReference>
<dbReference type="STRING" id="504486.SAMN05660703_2383"/>
<keyword evidence="6" id="KW-0012">Acyltransferase</keyword>
<dbReference type="PANTHER" id="PTHR30606:SF10">
    <property type="entry name" value="PHOSPHATIDYLINOSITOL MANNOSIDE ACYLTRANSFERASE"/>
    <property type="match status" value="1"/>
</dbReference>
<accession>A0A1W2BG41</accession>
<evidence type="ECO:0000256" key="4">
    <source>
        <dbReference type="ARBA" id="ARBA00022679"/>
    </source>
</evidence>
<comment type="subcellular location">
    <subcellularLocation>
        <location evidence="1">Cell inner membrane</location>
    </subcellularLocation>
</comment>
<dbReference type="Proteomes" id="UP000192360">
    <property type="component" value="Unassembled WGS sequence"/>
</dbReference>
<keyword evidence="8" id="KW-1185">Reference proteome</keyword>
<gene>
    <name evidence="7" type="ORF">SAMN05660703_2383</name>
</gene>
<dbReference type="PIRSF" id="PIRSF026649">
    <property type="entry name" value="MsbB"/>
    <property type="match status" value="1"/>
</dbReference>
<keyword evidence="3" id="KW-0997">Cell inner membrane</keyword>
<evidence type="ECO:0000256" key="2">
    <source>
        <dbReference type="ARBA" id="ARBA00022475"/>
    </source>
</evidence>
<evidence type="ECO:0000256" key="6">
    <source>
        <dbReference type="ARBA" id="ARBA00023315"/>
    </source>
</evidence>
<keyword evidence="5" id="KW-0472">Membrane</keyword>
<organism evidence="7 8">
    <name type="scientific">Cellulophaga tyrosinoxydans</name>
    <dbReference type="NCBI Taxonomy" id="504486"/>
    <lineage>
        <taxon>Bacteria</taxon>
        <taxon>Pseudomonadati</taxon>
        <taxon>Bacteroidota</taxon>
        <taxon>Flavobacteriia</taxon>
        <taxon>Flavobacteriales</taxon>
        <taxon>Flavobacteriaceae</taxon>
        <taxon>Cellulophaga</taxon>
    </lineage>
</organism>
<proteinExistence type="predicted"/>
<evidence type="ECO:0000256" key="5">
    <source>
        <dbReference type="ARBA" id="ARBA00023136"/>
    </source>
</evidence>
<dbReference type="EMBL" id="FWXO01000004">
    <property type="protein sequence ID" value="SMC71889.1"/>
    <property type="molecule type" value="Genomic_DNA"/>
</dbReference>
<reference evidence="7 8" key="1">
    <citation type="submission" date="2017-04" db="EMBL/GenBank/DDBJ databases">
        <authorList>
            <person name="Afonso C.L."/>
            <person name="Miller P.J."/>
            <person name="Scott M.A."/>
            <person name="Spackman E."/>
            <person name="Goraichik I."/>
            <person name="Dimitrov K.M."/>
            <person name="Suarez D.L."/>
            <person name="Swayne D.E."/>
        </authorList>
    </citation>
    <scope>NUCLEOTIDE SEQUENCE [LARGE SCALE GENOMIC DNA]</scope>
    <source>
        <strain evidence="7 8">DSM 21164</strain>
    </source>
</reference>
<dbReference type="AlphaFoldDB" id="A0A1W2BG41"/>
<sequence>MQLLVFILVYPILWFISILPYKPFYWLSDFVFFLVYTLFGYRKKVVYANLVLVFPEKDKKELLKIQREFYSHLIDTFMEMIKTMSLSKEEVKKRYHVLNIDVLKEIEKHKSVLIVCAHYANWEWNVSINNYLDTHGYAVYQKIANKYFDKWIRKVRARWNTTLITQEETVKTVVKNVRDNKRSVYGMVSDQSPQAHRAPYWTQFMGVKVPVFSGAETMARKMDLAVVFLKVSKVKRGFYQAEFIPITTAGKSTEEHEITDKFLRLTEEQIRERPEHYLWTHRRWKHKDKADQH</sequence>
<dbReference type="GO" id="GO:0005886">
    <property type="term" value="C:plasma membrane"/>
    <property type="evidence" value="ECO:0007669"/>
    <property type="project" value="UniProtKB-SubCell"/>
</dbReference>
<evidence type="ECO:0000313" key="7">
    <source>
        <dbReference type="EMBL" id="SMC71889.1"/>
    </source>
</evidence>
<dbReference type="RefSeq" id="WP_084062150.1">
    <property type="nucleotide sequence ID" value="NZ_FWXO01000004.1"/>
</dbReference>
<dbReference type="Pfam" id="PF03279">
    <property type="entry name" value="Lip_A_acyltrans"/>
    <property type="match status" value="1"/>
</dbReference>
<keyword evidence="4 7" id="KW-0808">Transferase</keyword>
<dbReference type="GO" id="GO:0016746">
    <property type="term" value="F:acyltransferase activity"/>
    <property type="evidence" value="ECO:0007669"/>
    <property type="project" value="UniProtKB-KW"/>
</dbReference>
<keyword evidence="2" id="KW-1003">Cell membrane</keyword>
<dbReference type="GO" id="GO:0009247">
    <property type="term" value="P:glycolipid biosynthetic process"/>
    <property type="evidence" value="ECO:0007669"/>
    <property type="project" value="UniProtKB-ARBA"/>
</dbReference>